<organism evidence="3 4">
    <name type="scientific">Metabacillus bambusae</name>
    <dbReference type="NCBI Taxonomy" id="2795218"/>
    <lineage>
        <taxon>Bacteria</taxon>
        <taxon>Bacillati</taxon>
        <taxon>Bacillota</taxon>
        <taxon>Bacilli</taxon>
        <taxon>Bacillales</taxon>
        <taxon>Bacillaceae</taxon>
        <taxon>Metabacillus</taxon>
    </lineage>
</organism>
<evidence type="ECO:0000313" key="4">
    <source>
        <dbReference type="Proteomes" id="UP000663981"/>
    </source>
</evidence>
<dbReference type="SMART" id="SM00646">
    <property type="entry name" value="Ami_3"/>
    <property type="match status" value="1"/>
</dbReference>
<dbReference type="PROSITE" id="PS51724">
    <property type="entry name" value="SPOR"/>
    <property type="match status" value="1"/>
</dbReference>
<sequence length="448" mass="49943">MMKLYLDPGHGGSDSGAVGNALKEKDIVLDIAFKIRTILTNNYQNVEVRMSRTSDTSKSLSQRTNEANSWGADYFLSIHCNSFNGSAKGYEDFIHSSLSDTSTTAKYQDIIHTEVIRVNQLQDRGQKKANFHVLRETAMPALLTENGFIDNSQDAALMRDSSWRQKVAQGHVNGIAKAFNLQRKTTDDSEIVYKIIVGSFKSRENAEKRVDYLRGKGIESFIDIDTVSGETRYRIQAGAFSNRDNAEKRIEEVKKAGIEDAFIVQETNSNDEENSGYAILGPTFISPKHMNQFVKQINTDALELGNYYFSFGEYYGIRGDIAFAQAMHETDFLRFTGVVKAEQNNFCGLGATGPDNPGASFDTPSEGVLAHLQHLFAYASTKPLPDKYPLVDPRFNLVNRGSANTWVALNGKWAVPGDNYGQGILSIYERNIKATMQNLEKVLQDIKS</sequence>
<keyword evidence="1" id="KW-0378">Hydrolase</keyword>
<feature type="domain" description="SPOR" evidence="2">
    <location>
        <begin position="187"/>
        <end position="266"/>
    </location>
</feature>
<dbReference type="SUPFAM" id="SSF53187">
    <property type="entry name" value="Zn-dependent exopeptidases"/>
    <property type="match status" value="1"/>
</dbReference>
<evidence type="ECO:0000256" key="1">
    <source>
        <dbReference type="ARBA" id="ARBA00022801"/>
    </source>
</evidence>
<dbReference type="InterPro" id="IPR002901">
    <property type="entry name" value="MGlyc_endo_b_GlcNAc-like_dom"/>
</dbReference>
<dbReference type="Gene3D" id="3.40.630.40">
    <property type="entry name" value="Zn-dependent exopeptidases"/>
    <property type="match status" value="1"/>
</dbReference>
<dbReference type="InterPro" id="IPR002508">
    <property type="entry name" value="MurNAc-LAA_cat"/>
</dbReference>
<protein>
    <submittedName>
        <fullName evidence="3">N-acetylmuramoyl-L-alanine amidase</fullName>
    </submittedName>
</protein>
<dbReference type="PANTHER" id="PTHR30404">
    <property type="entry name" value="N-ACETYLMURAMOYL-L-ALANINE AMIDASE"/>
    <property type="match status" value="1"/>
</dbReference>
<reference evidence="3 4" key="1">
    <citation type="submission" date="2021-03" db="EMBL/GenBank/DDBJ databases">
        <title>Whole genome sequence of Metabacillus bambusae BG109.</title>
        <authorList>
            <person name="Jeong J.W."/>
        </authorList>
    </citation>
    <scope>NUCLEOTIDE SEQUENCE [LARGE SCALE GENOMIC DNA]</scope>
    <source>
        <strain evidence="3 4">BG109</strain>
    </source>
</reference>
<dbReference type="Pfam" id="PF01520">
    <property type="entry name" value="Amidase_3"/>
    <property type="match status" value="1"/>
</dbReference>
<dbReference type="InterPro" id="IPR007730">
    <property type="entry name" value="SPOR-like_dom"/>
</dbReference>
<dbReference type="Pfam" id="PF01832">
    <property type="entry name" value="Glucosaminidase"/>
    <property type="match status" value="1"/>
</dbReference>
<dbReference type="InterPro" id="IPR050695">
    <property type="entry name" value="N-acetylmuramoyl_amidase_3"/>
</dbReference>
<gene>
    <name evidence="3" type="ORF">I7822_28105</name>
</gene>
<evidence type="ECO:0000259" key="2">
    <source>
        <dbReference type="PROSITE" id="PS51724"/>
    </source>
</evidence>
<dbReference type="EMBL" id="JAGDEL010000039">
    <property type="protein sequence ID" value="MBO1515481.1"/>
    <property type="molecule type" value="Genomic_DNA"/>
</dbReference>
<dbReference type="Proteomes" id="UP000663981">
    <property type="component" value="Unassembled WGS sequence"/>
</dbReference>
<name>A0ABS3NB25_9BACI</name>
<accession>A0ABS3NB25</accession>
<dbReference type="SUPFAM" id="SSF110997">
    <property type="entry name" value="Sporulation related repeat"/>
    <property type="match status" value="1"/>
</dbReference>
<dbReference type="PANTHER" id="PTHR30404:SF0">
    <property type="entry name" value="N-ACETYLMURAMOYL-L-ALANINE AMIDASE AMIC"/>
    <property type="match status" value="1"/>
</dbReference>
<proteinExistence type="predicted"/>
<comment type="caution">
    <text evidence="3">The sequence shown here is derived from an EMBL/GenBank/DDBJ whole genome shotgun (WGS) entry which is preliminary data.</text>
</comment>
<evidence type="ECO:0000313" key="3">
    <source>
        <dbReference type="EMBL" id="MBO1515481.1"/>
    </source>
</evidence>
<dbReference type="Pfam" id="PF05036">
    <property type="entry name" value="SPOR"/>
    <property type="match status" value="1"/>
</dbReference>
<dbReference type="Gene3D" id="3.30.70.1070">
    <property type="entry name" value="Sporulation related repeat"/>
    <property type="match status" value="1"/>
</dbReference>
<dbReference type="InterPro" id="IPR036680">
    <property type="entry name" value="SPOR-like_sf"/>
</dbReference>
<keyword evidence="4" id="KW-1185">Reference proteome</keyword>
<dbReference type="CDD" id="cd02696">
    <property type="entry name" value="MurNAc-LAA"/>
    <property type="match status" value="1"/>
</dbReference>